<feature type="transmembrane region" description="Helical" evidence="10">
    <location>
        <begin position="146"/>
        <end position="163"/>
    </location>
</feature>
<keyword evidence="15" id="KW-1185">Reference proteome</keyword>
<evidence type="ECO:0000256" key="5">
    <source>
        <dbReference type="ARBA" id="ARBA00022741"/>
    </source>
</evidence>
<evidence type="ECO:0000256" key="6">
    <source>
        <dbReference type="ARBA" id="ARBA00022777"/>
    </source>
</evidence>
<evidence type="ECO:0000259" key="11">
    <source>
        <dbReference type="Pfam" id="PF02518"/>
    </source>
</evidence>
<protein>
    <recommendedName>
        <fullName evidence="2">histidine kinase</fullName>
        <ecNumber evidence="2">2.7.13.3</ecNumber>
    </recommendedName>
</protein>
<dbReference type="InterPro" id="IPR003594">
    <property type="entry name" value="HATPase_dom"/>
</dbReference>
<keyword evidence="10" id="KW-0472">Membrane</keyword>
<dbReference type="EMBL" id="JAENHP010000002">
    <property type="protein sequence ID" value="MBM2615571.1"/>
    <property type="molecule type" value="Genomic_DNA"/>
</dbReference>
<comment type="catalytic activity">
    <reaction evidence="1">
        <text>ATP + protein L-histidine = ADP + protein N-phospho-L-histidine.</text>
        <dbReference type="EC" id="2.7.13.3"/>
    </reaction>
</comment>
<gene>
    <name evidence="14" type="ORF">JIG36_08335</name>
</gene>
<dbReference type="CDD" id="cd16917">
    <property type="entry name" value="HATPase_UhpB-NarQ-NarX-like"/>
    <property type="match status" value="1"/>
</dbReference>
<keyword evidence="8" id="KW-0902">Two-component regulatory system</keyword>
<keyword evidence="10" id="KW-1133">Transmembrane helix</keyword>
<dbReference type="Pfam" id="PF07730">
    <property type="entry name" value="HisKA_3"/>
    <property type="match status" value="1"/>
</dbReference>
<dbReference type="Gene3D" id="1.20.5.1930">
    <property type="match status" value="1"/>
</dbReference>
<feature type="compositionally biased region" description="Pro residues" evidence="9">
    <location>
        <begin position="401"/>
        <end position="419"/>
    </location>
</feature>
<name>A0ABS2A6W7_9ACTN</name>
<dbReference type="InterPro" id="IPR011712">
    <property type="entry name" value="Sig_transdc_His_kin_sub3_dim/P"/>
</dbReference>
<dbReference type="Gene3D" id="3.30.565.10">
    <property type="entry name" value="Histidine kinase-like ATPase, C-terminal domain"/>
    <property type="match status" value="1"/>
</dbReference>
<proteinExistence type="predicted"/>
<evidence type="ECO:0000313" key="15">
    <source>
        <dbReference type="Proteomes" id="UP000632138"/>
    </source>
</evidence>
<keyword evidence="3" id="KW-0597">Phosphoprotein</keyword>
<feature type="region of interest" description="Disordered" evidence="9">
    <location>
        <begin position="384"/>
        <end position="427"/>
    </location>
</feature>
<evidence type="ECO:0000259" key="13">
    <source>
        <dbReference type="Pfam" id="PF23539"/>
    </source>
</evidence>
<evidence type="ECO:0000256" key="8">
    <source>
        <dbReference type="ARBA" id="ARBA00023012"/>
    </source>
</evidence>
<evidence type="ECO:0000256" key="4">
    <source>
        <dbReference type="ARBA" id="ARBA00022679"/>
    </source>
</evidence>
<feature type="transmembrane region" description="Helical" evidence="10">
    <location>
        <begin position="49"/>
        <end position="65"/>
    </location>
</feature>
<dbReference type="EC" id="2.7.13.3" evidence="2"/>
<reference evidence="14 15" key="1">
    <citation type="submission" date="2021-01" db="EMBL/GenBank/DDBJ databases">
        <title>Actinoplanes sp. nov. LDG1-06 isolated from lichen.</title>
        <authorList>
            <person name="Saeng-In P."/>
            <person name="Phongsopitanun W."/>
            <person name="Kanchanasin P."/>
            <person name="Yuki M."/>
            <person name="Kudo T."/>
            <person name="Ohkuma M."/>
            <person name="Tanasupawat S."/>
        </authorList>
    </citation>
    <scope>NUCLEOTIDE SEQUENCE [LARGE SCALE GENOMIC DNA]</scope>
    <source>
        <strain evidence="14 15">LDG1-06</strain>
    </source>
</reference>
<dbReference type="InterPro" id="IPR050482">
    <property type="entry name" value="Sensor_HK_TwoCompSys"/>
</dbReference>
<keyword evidence="6 14" id="KW-0418">Kinase</keyword>
<accession>A0ABS2A6W7</accession>
<dbReference type="InterPro" id="IPR036890">
    <property type="entry name" value="HATPase_C_sf"/>
</dbReference>
<evidence type="ECO:0000256" key="9">
    <source>
        <dbReference type="SAM" id="MobiDB-lite"/>
    </source>
</evidence>
<dbReference type="GO" id="GO:0016301">
    <property type="term" value="F:kinase activity"/>
    <property type="evidence" value="ECO:0007669"/>
    <property type="project" value="UniProtKB-KW"/>
</dbReference>
<dbReference type="SUPFAM" id="SSF55874">
    <property type="entry name" value="ATPase domain of HSP90 chaperone/DNA topoisomerase II/histidine kinase"/>
    <property type="match status" value="1"/>
</dbReference>
<keyword evidence="7" id="KW-0067">ATP-binding</keyword>
<feature type="domain" description="Signal transduction histidine kinase subgroup 3 dimerisation and phosphoacceptor" evidence="12">
    <location>
        <begin position="185"/>
        <end position="249"/>
    </location>
</feature>
<feature type="domain" description="Histidine kinase/HSP90-like ATPase" evidence="11">
    <location>
        <begin position="301"/>
        <end position="376"/>
    </location>
</feature>
<evidence type="ECO:0000256" key="7">
    <source>
        <dbReference type="ARBA" id="ARBA00022840"/>
    </source>
</evidence>
<dbReference type="Pfam" id="PF02518">
    <property type="entry name" value="HATPase_c"/>
    <property type="match status" value="1"/>
</dbReference>
<evidence type="ECO:0000256" key="1">
    <source>
        <dbReference type="ARBA" id="ARBA00000085"/>
    </source>
</evidence>
<keyword evidence="5" id="KW-0547">Nucleotide-binding</keyword>
<evidence type="ECO:0000256" key="2">
    <source>
        <dbReference type="ARBA" id="ARBA00012438"/>
    </source>
</evidence>
<evidence type="ECO:0000256" key="10">
    <source>
        <dbReference type="SAM" id="Phobius"/>
    </source>
</evidence>
<keyword evidence="4" id="KW-0808">Transferase</keyword>
<keyword evidence="10" id="KW-0812">Transmembrane</keyword>
<dbReference type="PANTHER" id="PTHR24421:SF10">
    <property type="entry name" value="NITRATE_NITRITE SENSOR PROTEIN NARQ"/>
    <property type="match status" value="1"/>
</dbReference>
<comment type="caution">
    <text evidence="14">The sequence shown here is derived from an EMBL/GenBank/DDBJ whole genome shotgun (WGS) entry which is preliminary data.</text>
</comment>
<sequence>MARRSRRWAAEWRARPVLVRDGLLALLLVVLAFLPPLSGQGTRLGELPVRPLDALAIAAALAMALPLAVRRVAPAVTLTVVTAGFVVQELRGNASFASLGVVIALYSAAAYLPRFRLVAAGAATVAYAGLSWGLHRAGSAAHLSDYVVFYLCLAGAWLAGAWVRDRRAGEAERQRLVAAEIRDAERARIARELHDVVTHHVTAIVVQSGAAQFLTADPARTTDALVAIGDTGRRALGELRDLLGVLDPARVSGAAPPGSDSRHRQPGLTDIASLVERSRAAGQPVELVEDGQAPALSEGRQITAYRVVQESLTNAMKYATGGRTVVRLGYRPDGVHLVITTDQVGGATVPVGGSGRGLAGLRERVEVFGGDLTAGPRDRVFAVDAHIPADSSPPARASSSPPTPGSPPPSPAGPSPSPSTSPRRPRR</sequence>
<evidence type="ECO:0000313" key="14">
    <source>
        <dbReference type="EMBL" id="MBM2615571.1"/>
    </source>
</evidence>
<organism evidence="14 15">
    <name type="scientific">Paractinoplanes ovalisporus</name>
    <dbReference type="NCBI Taxonomy" id="2810368"/>
    <lineage>
        <taxon>Bacteria</taxon>
        <taxon>Bacillati</taxon>
        <taxon>Actinomycetota</taxon>
        <taxon>Actinomycetes</taxon>
        <taxon>Micromonosporales</taxon>
        <taxon>Micromonosporaceae</taxon>
        <taxon>Paractinoplanes</taxon>
    </lineage>
</organism>
<feature type="transmembrane region" description="Helical" evidence="10">
    <location>
        <begin position="94"/>
        <end position="112"/>
    </location>
</feature>
<evidence type="ECO:0000256" key="3">
    <source>
        <dbReference type="ARBA" id="ARBA00022553"/>
    </source>
</evidence>
<dbReference type="PANTHER" id="PTHR24421">
    <property type="entry name" value="NITRATE/NITRITE SENSOR PROTEIN NARX-RELATED"/>
    <property type="match status" value="1"/>
</dbReference>
<dbReference type="Proteomes" id="UP000632138">
    <property type="component" value="Unassembled WGS sequence"/>
</dbReference>
<feature type="transmembrane region" description="Helical" evidence="10">
    <location>
        <begin position="117"/>
        <end position="134"/>
    </location>
</feature>
<feature type="domain" description="DUF7134" evidence="13">
    <location>
        <begin position="12"/>
        <end position="167"/>
    </location>
</feature>
<dbReference type="InterPro" id="IPR055558">
    <property type="entry name" value="DUF7134"/>
</dbReference>
<dbReference type="Pfam" id="PF23539">
    <property type="entry name" value="DUF7134"/>
    <property type="match status" value="1"/>
</dbReference>
<evidence type="ECO:0000259" key="12">
    <source>
        <dbReference type="Pfam" id="PF07730"/>
    </source>
</evidence>